<evidence type="ECO:0000256" key="5">
    <source>
        <dbReference type="SAM" id="MobiDB-lite"/>
    </source>
</evidence>
<dbReference type="OrthoDB" id="10035316at2759"/>
<keyword evidence="8" id="KW-1185">Reference proteome</keyword>
<reference evidence="7" key="1">
    <citation type="submission" date="2020-11" db="EMBL/GenBank/DDBJ databases">
        <authorList>
            <person name="Tran Van P."/>
        </authorList>
    </citation>
    <scope>NUCLEOTIDE SEQUENCE</scope>
</reference>
<evidence type="ECO:0000256" key="1">
    <source>
        <dbReference type="ARBA" id="ARBA00004613"/>
    </source>
</evidence>
<evidence type="ECO:0000256" key="2">
    <source>
        <dbReference type="ARBA" id="ARBA00006338"/>
    </source>
</evidence>
<keyword evidence="3" id="KW-0964">Secreted</keyword>
<gene>
    <name evidence="7" type="ORF">ONB1V03_LOCUS11185</name>
</gene>
<dbReference type="PANTHER" id="PTHR32073:SF10">
    <property type="entry name" value="FAM69 PROTEIN-KINASE DOMAIN-CONTAINING PROTEIN"/>
    <property type="match status" value="1"/>
</dbReference>
<keyword evidence="4" id="KW-0732">Signal</keyword>
<dbReference type="InterPro" id="IPR020519">
    <property type="entry name" value="DIPK2A/B"/>
</dbReference>
<feature type="region of interest" description="Disordered" evidence="5">
    <location>
        <begin position="1"/>
        <end position="23"/>
    </location>
</feature>
<dbReference type="Pfam" id="PF12260">
    <property type="entry name" value="PIP49_C"/>
    <property type="match status" value="1"/>
</dbReference>
<dbReference type="AlphaFoldDB" id="A0A7R9M8P1"/>
<protein>
    <recommendedName>
        <fullName evidence="6">FAM69 protein-kinase domain-containing protein</fullName>
    </recommendedName>
</protein>
<evidence type="ECO:0000256" key="4">
    <source>
        <dbReference type="ARBA" id="ARBA00022729"/>
    </source>
</evidence>
<evidence type="ECO:0000313" key="8">
    <source>
        <dbReference type="Proteomes" id="UP000728032"/>
    </source>
</evidence>
<evidence type="ECO:0000313" key="7">
    <source>
        <dbReference type="EMBL" id="CAD7654538.1"/>
    </source>
</evidence>
<evidence type="ECO:0000259" key="6">
    <source>
        <dbReference type="Pfam" id="PF12260"/>
    </source>
</evidence>
<comment type="subcellular location">
    <subcellularLocation>
        <location evidence="1">Secreted</location>
    </subcellularLocation>
</comment>
<organism evidence="7">
    <name type="scientific">Oppiella nova</name>
    <dbReference type="NCBI Taxonomy" id="334625"/>
    <lineage>
        <taxon>Eukaryota</taxon>
        <taxon>Metazoa</taxon>
        <taxon>Ecdysozoa</taxon>
        <taxon>Arthropoda</taxon>
        <taxon>Chelicerata</taxon>
        <taxon>Arachnida</taxon>
        <taxon>Acari</taxon>
        <taxon>Acariformes</taxon>
        <taxon>Sarcoptiformes</taxon>
        <taxon>Oribatida</taxon>
        <taxon>Brachypylina</taxon>
        <taxon>Oppioidea</taxon>
        <taxon>Oppiidae</taxon>
        <taxon>Oppiella</taxon>
    </lineage>
</organism>
<proteinExistence type="inferred from homology"/>
<name>A0A7R9M8P1_9ACAR</name>
<evidence type="ECO:0000256" key="3">
    <source>
        <dbReference type="ARBA" id="ARBA00022525"/>
    </source>
</evidence>
<dbReference type="EMBL" id="CAJPVJ010008135">
    <property type="protein sequence ID" value="CAG2171725.1"/>
    <property type="molecule type" value="Genomic_DNA"/>
</dbReference>
<dbReference type="EMBL" id="OC922960">
    <property type="protein sequence ID" value="CAD7654538.1"/>
    <property type="molecule type" value="Genomic_DNA"/>
</dbReference>
<feature type="domain" description="FAM69 protein-kinase" evidence="6">
    <location>
        <begin position="80"/>
        <end position="193"/>
    </location>
</feature>
<dbReference type="PANTHER" id="PTHR32073">
    <property type="entry name" value="GH11358P"/>
    <property type="match status" value="1"/>
</dbReference>
<accession>A0A7R9M8P1</accession>
<dbReference type="Proteomes" id="UP000728032">
    <property type="component" value="Unassembled WGS sequence"/>
</dbReference>
<comment type="similarity">
    <text evidence="2">Belongs to the DIPK family.</text>
</comment>
<dbReference type="InterPro" id="IPR022049">
    <property type="entry name" value="FAM69_kinase_dom"/>
</dbReference>
<dbReference type="GO" id="GO:0005576">
    <property type="term" value="C:extracellular region"/>
    <property type="evidence" value="ECO:0007669"/>
    <property type="project" value="UniProtKB-SubCell"/>
</dbReference>
<sequence>MTSGVHSVSGGHRHPLRRDSISTNANYGSNLQVLDTTLDGLPGLKDQPSVVVATHGKVGQHLSCARYYARLIDKTEADLQVLKIRGVCGRLVAFDGNYQTLDAFIKDQKGFEVMAGIGVQIIQLVDDLQDSDADWYYLATDLTADSFAVNSEGEVFLSDLNRVLVIDKSVFTGADKRTARSRQSLLDSRVCNEPCFQTFHNRFKQAFNTTSSLPSLECQRVDVYYGQRMYAMICRNIFSAVESSAGAADDVNGSQTTARPIVI</sequence>